<proteinExistence type="predicted"/>
<dbReference type="Proteomes" id="UP000291758">
    <property type="component" value="Chromosome"/>
</dbReference>
<dbReference type="AlphaFoldDB" id="A0A4P6EKK2"/>
<sequence length="100" mass="10187">MADVGAVDVAGSPAHQADTALLARLDASGTRPERPRATVTDATVVAVGGSSARVRVAYVVEAHVQVAADGSRTAVGASRPHESTLDLRWTAGGWRVEGVA</sequence>
<reference evidence="1 2" key="1">
    <citation type="submission" date="2019-01" db="EMBL/GenBank/DDBJ databases">
        <title>Genome sequencing of strain 2JSPR-7.</title>
        <authorList>
            <person name="Heo J."/>
            <person name="Kim S.-J."/>
            <person name="Kim J.-S."/>
            <person name="Hong S.-B."/>
            <person name="Kwon S.-W."/>
        </authorList>
    </citation>
    <scope>NUCLEOTIDE SEQUENCE [LARGE SCALE GENOMIC DNA]</scope>
    <source>
        <strain evidence="1 2">2JSPR-7</strain>
    </source>
</reference>
<keyword evidence="2" id="KW-1185">Reference proteome</keyword>
<dbReference type="KEGG" id="xyl:ET495_06420"/>
<dbReference type="EMBL" id="CP035495">
    <property type="protein sequence ID" value="QAY62935.1"/>
    <property type="molecule type" value="Genomic_DNA"/>
</dbReference>
<evidence type="ECO:0000313" key="1">
    <source>
        <dbReference type="EMBL" id="QAY62935.1"/>
    </source>
</evidence>
<gene>
    <name evidence="1" type="ORF">ET495_06420</name>
</gene>
<dbReference type="RefSeq" id="WP_129203555.1">
    <property type="nucleotide sequence ID" value="NZ_CP035495.1"/>
</dbReference>
<protein>
    <recommendedName>
        <fullName evidence="3">Tim44-like domain-containing protein</fullName>
    </recommendedName>
</protein>
<organism evidence="1 2">
    <name type="scientific">Xylanimonas allomyrinae</name>
    <dbReference type="NCBI Taxonomy" id="2509459"/>
    <lineage>
        <taxon>Bacteria</taxon>
        <taxon>Bacillati</taxon>
        <taxon>Actinomycetota</taxon>
        <taxon>Actinomycetes</taxon>
        <taxon>Micrococcales</taxon>
        <taxon>Promicromonosporaceae</taxon>
        <taxon>Xylanimonas</taxon>
    </lineage>
</organism>
<evidence type="ECO:0008006" key="3">
    <source>
        <dbReference type="Google" id="ProtNLM"/>
    </source>
</evidence>
<accession>A0A4P6EKK2</accession>
<dbReference type="OrthoDB" id="5137722at2"/>
<name>A0A4P6EKK2_9MICO</name>
<evidence type="ECO:0000313" key="2">
    <source>
        <dbReference type="Proteomes" id="UP000291758"/>
    </source>
</evidence>